<feature type="binding site" evidence="8">
    <location>
        <position position="305"/>
    </location>
    <ligand>
        <name>GTP</name>
        <dbReference type="ChEBI" id="CHEBI:37565"/>
    </ligand>
</feature>
<comment type="cofactor">
    <cofactor evidence="8">
        <name>Mg(2+)</name>
        <dbReference type="ChEBI" id="CHEBI:18420"/>
    </cofactor>
    <text evidence="8">Binds 1 Mg(2+) ion per subunit.</text>
</comment>
<keyword evidence="12" id="KW-1185">Reference proteome</keyword>
<feature type="binding site" evidence="8">
    <location>
        <position position="40"/>
    </location>
    <ligand>
        <name>Mg(2+)</name>
        <dbReference type="ChEBI" id="CHEBI:18420"/>
    </ligand>
</feature>
<dbReference type="NCBIfam" id="TIGR00184">
    <property type="entry name" value="purA"/>
    <property type="match status" value="1"/>
</dbReference>
<feature type="binding site" description="in other chain" evidence="8">
    <location>
        <position position="303"/>
    </location>
    <ligand>
        <name>IMP</name>
        <dbReference type="ChEBI" id="CHEBI:58053"/>
        <note>ligand shared between dimeric partners</note>
    </ligand>
</feature>
<dbReference type="Gene3D" id="3.40.440.10">
    <property type="entry name" value="Adenylosuccinate Synthetase, subunit A, domain 1"/>
    <property type="match status" value="1"/>
</dbReference>
<feature type="binding site" description="in other chain" evidence="8">
    <location>
        <position position="239"/>
    </location>
    <ligand>
        <name>IMP</name>
        <dbReference type="ChEBI" id="CHEBI:58053"/>
        <note>ligand shared between dimeric partners</note>
    </ligand>
</feature>
<comment type="similarity">
    <text evidence="8 10">Belongs to the adenylosuccinate synthetase family.</text>
</comment>
<dbReference type="InterPro" id="IPR042109">
    <property type="entry name" value="Adenylosuccinate_synth_dom1"/>
</dbReference>
<dbReference type="InterPro" id="IPR001114">
    <property type="entry name" value="Adenylosuccinate_synthetase"/>
</dbReference>
<dbReference type="GO" id="GO:0000287">
    <property type="term" value="F:magnesium ion binding"/>
    <property type="evidence" value="ECO:0007669"/>
    <property type="project" value="UniProtKB-UniRule"/>
</dbReference>
<keyword evidence="8" id="KW-0963">Cytoplasm</keyword>
<feature type="binding site" evidence="8">
    <location>
        <begin position="299"/>
        <end position="305"/>
    </location>
    <ligand>
        <name>substrate</name>
    </ligand>
</feature>
<feature type="binding site" evidence="8">
    <location>
        <begin position="331"/>
        <end position="333"/>
    </location>
    <ligand>
        <name>GTP</name>
        <dbReference type="ChEBI" id="CHEBI:37565"/>
    </ligand>
</feature>
<feature type="binding site" evidence="8">
    <location>
        <begin position="12"/>
        <end position="18"/>
    </location>
    <ligand>
        <name>GTP</name>
        <dbReference type="ChEBI" id="CHEBI:37565"/>
    </ligand>
</feature>
<feature type="binding site" description="in other chain" evidence="8">
    <location>
        <begin position="13"/>
        <end position="16"/>
    </location>
    <ligand>
        <name>IMP</name>
        <dbReference type="ChEBI" id="CHEBI:58053"/>
        <note>ligand shared between dimeric partners</note>
    </ligand>
</feature>
<feature type="active site" evidence="9">
    <location>
        <position position="140"/>
    </location>
</feature>
<feature type="binding site" description="in other chain" evidence="8">
    <location>
        <position position="129"/>
    </location>
    <ligand>
        <name>IMP</name>
        <dbReference type="ChEBI" id="CHEBI:58053"/>
        <note>ligand shared between dimeric partners</note>
    </ligand>
</feature>
<evidence type="ECO:0000256" key="1">
    <source>
        <dbReference type="ARBA" id="ARBA00011738"/>
    </source>
</evidence>
<dbReference type="OrthoDB" id="9807553at2"/>
<organism evidence="11 12">
    <name type="scientific">Flavobacterium pallidum</name>
    <dbReference type="NCBI Taxonomy" id="2172098"/>
    <lineage>
        <taxon>Bacteria</taxon>
        <taxon>Pseudomonadati</taxon>
        <taxon>Bacteroidota</taxon>
        <taxon>Flavobacteriia</taxon>
        <taxon>Flavobacteriales</taxon>
        <taxon>Flavobacteriaceae</taxon>
        <taxon>Flavobacterium</taxon>
    </lineage>
</organism>
<protein>
    <recommendedName>
        <fullName evidence="8 10">Adenylosuccinate synthetase</fullName>
        <shortName evidence="8">AMPSase</shortName>
        <shortName evidence="8">AdSS</shortName>
        <ecNumber evidence="8 10">6.3.4.4</ecNumber>
    </recommendedName>
    <alternativeName>
        <fullName evidence="8">IMP--aspartate ligase</fullName>
    </alternativeName>
</protein>
<dbReference type="Proteomes" id="UP000244937">
    <property type="component" value="Chromosome"/>
</dbReference>
<evidence type="ECO:0000256" key="7">
    <source>
        <dbReference type="ARBA" id="ARBA00023134"/>
    </source>
</evidence>
<dbReference type="CDD" id="cd03108">
    <property type="entry name" value="AdSS"/>
    <property type="match status" value="1"/>
</dbReference>
<dbReference type="InterPro" id="IPR042111">
    <property type="entry name" value="Adenylosuccinate_synth_dom3"/>
</dbReference>
<comment type="function">
    <text evidence="8">Plays an important role in the de novo pathway of purine nucleotide biosynthesis. Catalyzes the first committed step in the biosynthesis of AMP from IMP.</text>
</comment>
<dbReference type="SUPFAM" id="SSF52540">
    <property type="entry name" value="P-loop containing nucleoside triphosphate hydrolases"/>
    <property type="match status" value="1"/>
</dbReference>
<dbReference type="AlphaFoldDB" id="A0A2S1SL21"/>
<name>A0A2S1SL21_9FLAO</name>
<sequence length="423" mass="46854">MTVDLLLGLQWGDEGKGKIVDVLTSKYDIIARFQGGPNAGHTLEFDGIKHVLRTIPSGIFHKNSINIIGNGVVIDPVVFQKEIEGLEKFNIDIQSRLFISRKAHLILPTHRLLDAASEAAKGKAKIGSTLKGIGPTYMDKTGRNGLRVGDLELDDFKERYRNLADKHEAMIKFYDVAIQYNLAELEKEFFEAVTELKKLTFIDSEEYLYQAQKSGKSILAEGAQGSLLDVDFGTYPFVTSSNTTAAGACTGLGIAPNKIGEVYGIFKAYATRVGSGPFPTELFDEVGADMARIGNEFGSVTGRQRRCGWLDLVALKYAIRVNGVTQLMMMKGDVLSGFPTLQVCTAYDYQGTKIDHLPYNIEPENVTPVYTEFKGWQADLTGMTIYDELPSELKSYIEFIEKECEVPIKIVSVGPDRKQTIMK</sequence>
<dbReference type="EMBL" id="CP029187">
    <property type="protein sequence ID" value="AWI27037.1"/>
    <property type="molecule type" value="Genomic_DNA"/>
</dbReference>
<dbReference type="GO" id="GO:0046040">
    <property type="term" value="P:IMP metabolic process"/>
    <property type="evidence" value="ECO:0007669"/>
    <property type="project" value="TreeGrafter"/>
</dbReference>
<keyword evidence="5 8" id="KW-0658">Purine biosynthesis</keyword>
<gene>
    <name evidence="8" type="primary">purA</name>
    <name evidence="11" type="ORF">HYN49_14615</name>
</gene>
<dbReference type="GO" id="GO:0044208">
    <property type="term" value="P:'de novo' AMP biosynthetic process"/>
    <property type="evidence" value="ECO:0007669"/>
    <property type="project" value="UniProtKB-UniRule"/>
</dbReference>
<dbReference type="UniPathway" id="UPA00075">
    <property type="reaction ID" value="UER00335"/>
</dbReference>
<feature type="binding site" evidence="8">
    <location>
        <position position="13"/>
    </location>
    <ligand>
        <name>Mg(2+)</name>
        <dbReference type="ChEBI" id="CHEBI:18420"/>
    </ligand>
</feature>
<dbReference type="PROSITE" id="PS00513">
    <property type="entry name" value="ADENYLOSUCCIN_SYN_2"/>
    <property type="match status" value="1"/>
</dbReference>
<feature type="binding site" evidence="8">
    <location>
        <position position="143"/>
    </location>
    <ligand>
        <name>IMP</name>
        <dbReference type="ChEBI" id="CHEBI:58053"/>
        <note>ligand shared between dimeric partners</note>
    </ligand>
</feature>
<keyword evidence="6 8" id="KW-0460">Magnesium</keyword>
<evidence type="ECO:0000256" key="8">
    <source>
        <dbReference type="HAMAP-Rule" id="MF_00011"/>
    </source>
</evidence>
<keyword evidence="4 8" id="KW-0547">Nucleotide-binding</keyword>
<dbReference type="FunFam" id="3.90.170.10:FF:000001">
    <property type="entry name" value="Adenylosuccinate synthetase"/>
    <property type="match status" value="1"/>
</dbReference>
<proteinExistence type="inferred from homology"/>
<reference evidence="11 12" key="1">
    <citation type="submission" date="2018-05" db="EMBL/GenBank/DDBJ databases">
        <title>Genome sequencing of Flavobacterium sp. HYN0049.</title>
        <authorList>
            <person name="Yi H."/>
            <person name="Baek C."/>
        </authorList>
    </citation>
    <scope>NUCLEOTIDE SEQUENCE [LARGE SCALE GENOMIC DNA]</scope>
    <source>
        <strain evidence="11 12">HYN0049</strain>
    </source>
</reference>
<keyword evidence="3 8" id="KW-0479">Metal-binding</keyword>
<keyword evidence="7 8" id="KW-0342">GTP-binding</keyword>
<dbReference type="InterPro" id="IPR018220">
    <property type="entry name" value="Adenylosuccin_syn_GTP-bd"/>
</dbReference>
<dbReference type="NCBIfam" id="NF002223">
    <property type="entry name" value="PRK01117.1"/>
    <property type="match status" value="1"/>
</dbReference>
<comment type="catalytic activity">
    <reaction evidence="8 10">
        <text>IMP + L-aspartate + GTP = N(6)-(1,2-dicarboxyethyl)-AMP + GDP + phosphate + 2 H(+)</text>
        <dbReference type="Rhea" id="RHEA:15753"/>
        <dbReference type="ChEBI" id="CHEBI:15378"/>
        <dbReference type="ChEBI" id="CHEBI:29991"/>
        <dbReference type="ChEBI" id="CHEBI:37565"/>
        <dbReference type="ChEBI" id="CHEBI:43474"/>
        <dbReference type="ChEBI" id="CHEBI:57567"/>
        <dbReference type="ChEBI" id="CHEBI:58053"/>
        <dbReference type="ChEBI" id="CHEBI:58189"/>
        <dbReference type="EC" id="6.3.4.4"/>
    </reaction>
</comment>
<feature type="binding site" description="in other chain" evidence="8">
    <location>
        <position position="224"/>
    </location>
    <ligand>
        <name>IMP</name>
        <dbReference type="ChEBI" id="CHEBI:58053"/>
        <note>ligand shared between dimeric partners</note>
    </ligand>
</feature>
<dbReference type="RefSeq" id="WP_108904808.1">
    <property type="nucleotide sequence ID" value="NZ_CP029187.1"/>
</dbReference>
<dbReference type="GO" id="GO:0004019">
    <property type="term" value="F:adenylosuccinate synthase activity"/>
    <property type="evidence" value="ECO:0007669"/>
    <property type="project" value="UniProtKB-UniRule"/>
</dbReference>
<evidence type="ECO:0000256" key="4">
    <source>
        <dbReference type="ARBA" id="ARBA00022741"/>
    </source>
</evidence>
<evidence type="ECO:0000256" key="10">
    <source>
        <dbReference type="RuleBase" id="RU000520"/>
    </source>
</evidence>
<dbReference type="Pfam" id="PF00709">
    <property type="entry name" value="Adenylsucc_synt"/>
    <property type="match status" value="1"/>
</dbReference>
<comment type="subunit">
    <text evidence="1 8">Homodimer.</text>
</comment>
<dbReference type="Gene3D" id="3.90.170.10">
    <property type="entry name" value="Adenylosuccinate Synthetase, subunit A, domain 3"/>
    <property type="match status" value="1"/>
</dbReference>
<dbReference type="PANTHER" id="PTHR11846:SF0">
    <property type="entry name" value="ADENYLOSUCCINATE SYNTHETASE"/>
    <property type="match status" value="1"/>
</dbReference>
<feature type="binding site" evidence="8">
    <location>
        <begin position="412"/>
        <end position="414"/>
    </location>
    <ligand>
        <name>GTP</name>
        <dbReference type="ChEBI" id="CHEBI:37565"/>
    </ligand>
</feature>
<evidence type="ECO:0000256" key="2">
    <source>
        <dbReference type="ARBA" id="ARBA00022598"/>
    </source>
</evidence>
<feature type="active site" description="Proton donor" evidence="8">
    <location>
        <position position="41"/>
    </location>
</feature>
<feature type="binding site" evidence="8">
    <location>
        <begin position="40"/>
        <end position="42"/>
    </location>
    <ligand>
        <name>GTP</name>
        <dbReference type="ChEBI" id="CHEBI:37565"/>
    </ligand>
</feature>
<evidence type="ECO:0000256" key="9">
    <source>
        <dbReference type="PROSITE-ProRule" id="PRU10134"/>
    </source>
</evidence>
<evidence type="ECO:0000256" key="3">
    <source>
        <dbReference type="ARBA" id="ARBA00022723"/>
    </source>
</evidence>
<dbReference type="SMART" id="SM00788">
    <property type="entry name" value="Adenylsucc_synt"/>
    <property type="match status" value="1"/>
</dbReference>
<comment type="subcellular location">
    <subcellularLocation>
        <location evidence="8">Cytoplasm</location>
    </subcellularLocation>
</comment>
<dbReference type="GO" id="GO:0005525">
    <property type="term" value="F:GTP binding"/>
    <property type="evidence" value="ECO:0007669"/>
    <property type="project" value="UniProtKB-UniRule"/>
</dbReference>
<dbReference type="FunFam" id="1.10.300.10:FF:000001">
    <property type="entry name" value="Adenylosuccinate synthetase"/>
    <property type="match status" value="1"/>
</dbReference>
<dbReference type="EC" id="6.3.4.4" evidence="8 10"/>
<dbReference type="Gene3D" id="1.10.300.10">
    <property type="entry name" value="Adenylosuccinate Synthetase, subunit A, domain 2"/>
    <property type="match status" value="1"/>
</dbReference>
<dbReference type="KEGG" id="fpal:HYN49_14615"/>
<evidence type="ECO:0000313" key="11">
    <source>
        <dbReference type="EMBL" id="AWI27037.1"/>
    </source>
</evidence>
<comment type="pathway">
    <text evidence="8 10">Purine metabolism; AMP biosynthesis via de novo pathway; AMP from IMP: step 1/2.</text>
</comment>
<dbReference type="InterPro" id="IPR042110">
    <property type="entry name" value="Adenylosuccinate_synth_dom2"/>
</dbReference>
<keyword evidence="2 8" id="KW-0436">Ligase</keyword>
<evidence type="ECO:0000313" key="12">
    <source>
        <dbReference type="Proteomes" id="UP000244937"/>
    </source>
</evidence>
<evidence type="ECO:0000256" key="6">
    <source>
        <dbReference type="ARBA" id="ARBA00022842"/>
    </source>
</evidence>
<evidence type="ECO:0000256" key="5">
    <source>
        <dbReference type="ARBA" id="ARBA00022755"/>
    </source>
</evidence>
<dbReference type="HAMAP" id="MF_00011">
    <property type="entry name" value="Adenylosucc_synth"/>
    <property type="match status" value="1"/>
</dbReference>
<dbReference type="PANTHER" id="PTHR11846">
    <property type="entry name" value="ADENYLOSUCCINATE SYNTHETASE"/>
    <property type="match status" value="1"/>
</dbReference>
<feature type="active site" description="Proton acceptor" evidence="8">
    <location>
        <position position="13"/>
    </location>
</feature>
<accession>A0A2S1SL21</accession>
<dbReference type="InterPro" id="IPR027417">
    <property type="entry name" value="P-loop_NTPase"/>
</dbReference>
<dbReference type="GO" id="GO:0005737">
    <property type="term" value="C:cytoplasm"/>
    <property type="evidence" value="ECO:0007669"/>
    <property type="project" value="UniProtKB-SubCell"/>
</dbReference>
<dbReference type="PROSITE" id="PS01266">
    <property type="entry name" value="ADENYLOSUCCIN_SYN_1"/>
    <property type="match status" value="1"/>
</dbReference>
<feature type="binding site" description="in other chain" evidence="8">
    <location>
        <begin position="38"/>
        <end position="41"/>
    </location>
    <ligand>
        <name>IMP</name>
        <dbReference type="ChEBI" id="CHEBI:58053"/>
        <note>ligand shared between dimeric partners</note>
    </ligand>
</feature>
<dbReference type="InterPro" id="IPR033128">
    <property type="entry name" value="Adenylosuccin_syn_Lys_AS"/>
</dbReference>